<dbReference type="InterPro" id="IPR002885">
    <property type="entry name" value="PPR_rpt"/>
</dbReference>
<evidence type="ECO:0000256" key="1">
    <source>
        <dbReference type="ARBA" id="ARBA00022737"/>
    </source>
</evidence>
<dbReference type="InterPro" id="IPR046960">
    <property type="entry name" value="PPR_At4g14850-like_plant"/>
</dbReference>
<sequence length="180" mass="19938">MASIQLLQATVQPSLTSYKATALKGLESCSTMAELKQCHAQLIKLGLSLDNDAMGRVIKFCAISKPGELSYALKVFDCLPNPDTFIYNTILRGYLQSVLYGNVMVLYTRMLESFVVPNKFTFPPVIRACCINFEVKEGKQVHAHVMKLGFGSDSFCQNNLIHISSNSRQQKAVVVGSTHR</sequence>
<gene>
    <name evidence="3" type="ORF">FPE_LOCUS27103</name>
</gene>
<dbReference type="GO" id="GO:0009451">
    <property type="term" value="P:RNA modification"/>
    <property type="evidence" value="ECO:0007669"/>
    <property type="project" value="InterPro"/>
</dbReference>
<proteinExistence type="predicted"/>
<dbReference type="InterPro" id="IPR011990">
    <property type="entry name" value="TPR-like_helical_dom_sf"/>
</dbReference>
<reference evidence="3" key="1">
    <citation type="submission" date="2023-05" db="EMBL/GenBank/DDBJ databases">
        <authorList>
            <person name="Huff M."/>
        </authorList>
    </citation>
    <scope>NUCLEOTIDE SEQUENCE</scope>
</reference>
<name>A0AAD2A1J7_9LAMI</name>
<keyword evidence="1" id="KW-0677">Repeat</keyword>
<evidence type="ECO:0008006" key="5">
    <source>
        <dbReference type="Google" id="ProtNLM"/>
    </source>
</evidence>
<accession>A0AAD2A1J7</accession>
<protein>
    <recommendedName>
        <fullName evidence="5">Pentatricopeptide repeat-containing protein</fullName>
    </recommendedName>
</protein>
<dbReference type="AlphaFoldDB" id="A0AAD2A1J7"/>
<dbReference type="EMBL" id="OU503052">
    <property type="protein sequence ID" value="CAI9779673.1"/>
    <property type="molecule type" value="Genomic_DNA"/>
</dbReference>
<dbReference type="GO" id="GO:0003723">
    <property type="term" value="F:RNA binding"/>
    <property type="evidence" value="ECO:0007669"/>
    <property type="project" value="InterPro"/>
</dbReference>
<dbReference type="FunFam" id="1.25.40.10:FF:000470">
    <property type="entry name" value="Pentatricopeptide repeat-containing protein At5g66520"/>
    <property type="match status" value="1"/>
</dbReference>
<dbReference type="PROSITE" id="PS51375">
    <property type="entry name" value="PPR"/>
    <property type="match status" value="1"/>
</dbReference>
<dbReference type="Gene3D" id="1.25.40.10">
    <property type="entry name" value="Tetratricopeptide repeat domain"/>
    <property type="match status" value="1"/>
</dbReference>
<keyword evidence="4" id="KW-1185">Reference proteome</keyword>
<evidence type="ECO:0000313" key="3">
    <source>
        <dbReference type="EMBL" id="CAI9779673.1"/>
    </source>
</evidence>
<dbReference type="PANTHER" id="PTHR47926">
    <property type="entry name" value="PENTATRICOPEPTIDE REPEAT-CONTAINING PROTEIN"/>
    <property type="match status" value="1"/>
</dbReference>
<dbReference type="Proteomes" id="UP000834106">
    <property type="component" value="Chromosome 17"/>
</dbReference>
<evidence type="ECO:0000313" key="4">
    <source>
        <dbReference type="Proteomes" id="UP000834106"/>
    </source>
</evidence>
<dbReference type="Pfam" id="PF13041">
    <property type="entry name" value="PPR_2"/>
    <property type="match status" value="1"/>
</dbReference>
<evidence type="ECO:0000256" key="2">
    <source>
        <dbReference type="PROSITE-ProRule" id="PRU00708"/>
    </source>
</evidence>
<feature type="repeat" description="PPR" evidence="2">
    <location>
        <begin position="83"/>
        <end position="117"/>
    </location>
</feature>
<dbReference type="PANTHER" id="PTHR47926:SF402">
    <property type="entry name" value="TETRATRICOPEPTIDE-LIKE HELICAL DOMAIN SUPERFAMILY, DYW DOMAIN-CONTAINING PROTEIN"/>
    <property type="match status" value="1"/>
</dbReference>
<organism evidence="3 4">
    <name type="scientific">Fraxinus pennsylvanica</name>
    <dbReference type="NCBI Taxonomy" id="56036"/>
    <lineage>
        <taxon>Eukaryota</taxon>
        <taxon>Viridiplantae</taxon>
        <taxon>Streptophyta</taxon>
        <taxon>Embryophyta</taxon>
        <taxon>Tracheophyta</taxon>
        <taxon>Spermatophyta</taxon>
        <taxon>Magnoliopsida</taxon>
        <taxon>eudicotyledons</taxon>
        <taxon>Gunneridae</taxon>
        <taxon>Pentapetalae</taxon>
        <taxon>asterids</taxon>
        <taxon>lamiids</taxon>
        <taxon>Lamiales</taxon>
        <taxon>Oleaceae</taxon>
        <taxon>Oleeae</taxon>
        <taxon>Fraxinus</taxon>
    </lineage>
</organism>